<reference evidence="6" key="1">
    <citation type="journal article" date="2020" name="Stud. Mycol.">
        <title>101 Dothideomycetes genomes: a test case for predicting lifestyles and emergence of pathogens.</title>
        <authorList>
            <person name="Haridas S."/>
            <person name="Albert R."/>
            <person name="Binder M."/>
            <person name="Bloem J."/>
            <person name="Labutti K."/>
            <person name="Salamov A."/>
            <person name="Andreopoulos B."/>
            <person name="Baker S."/>
            <person name="Barry K."/>
            <person name="Bills G."/>
            <person name="Bluhm B."/>
            <person name="Cannon C."/>
            <person name="Castanera R."/>
            <person name="Culley D."/>
            <person name="Daum C."/>
            <person name="Ezra D."/>
            <person name="Gonzalez J."/>
            <person name="Henrissat B."/>
            <person name="Kuo A."/>
            <person name="Liang C."/>
            <person name="Lipzen A."/>
            <person name="Lutzoni F."/>
            <person name="Magnuson J."/>
            <person name="Mondo S."/>
            <person name="Nolan M."/>
            <person name="Ohm R."/>
            <person name="Pangilinan J."/>
            <person name="Park H.-J."/>
            <person name="Ramirez L."/>
            <person name="Alfaro M."/>
            <person name="Sun H."/>
            <person name="Tritt A."/>
            <person name="Yoshinaga Y."/>
            <person name="Zwiers L.-H."/>
            <person name="Turgeon B."/>
            <person name="Goodwin S."/>
            <person name="Spatafora J."/>
            <person name="Crous P."/>
            <person name="Grigoriev I."/>
        </authorList>
    </citation>
    <scope>NUCLEOTIDE SEQUENCE</scope>
    <source>
        <strain evidence="6">CBS 125425</strain>
    </source>
</reference>
<feature type="domain" description="Glycoside-hydrolase family GH114 TIM-barrel" evidence="5">
    <location>
        <begin position="34"/>
        <end position="240"/>
    </location>
</feature>
<dbReference type="Gene3D" id="3.20.20.70">
    <property type="entry name" value="Aldolase class I"/>
    <property type="match status" value="1"/>
</dbReference>
<keyword evidence="7" id="KW-1185">Reference proteome</keyword>
<dbReference type="PANTHER" id="PTHR35273">
    <property type="entry name" value="ALPHA-1,4 POLYGALACTOSAMINIDASE, PUTATIVE (AFU_ORTHOLOGUE AFUA_3G07890)-RELATED"/>
    <property type="match status" value="1"/>
</dbReference>
<dbReference type="GO" id="GO:0004557">
    <property type="term" value="F:alpha-galactosidase activity"/>
    <property type="evidence" value="ECO:0007669"/>
    <property type="project" value="UniProtKB-EC"/>
</dbReference>
<evidence type="ECO:0000313" key="6">
    <source>
        <dbReference type="EMBL" id="KAF2741311.1"/>
    </source>
</evidence>
<protein>
    <recommendedName>
        <fullName evidence="2">alpha-galactosidase</fullName>
        <ecNumber evidence="2">3.2.1.22</ecNumber>
    </recommendedName>
</protein>
<comment type="catalytic activity">
    <reaction evidence="1">
        <text>Hydrolysis of terminal, non-reducing alpha-D-galactose residues in alpha-D-galactosides, including galactose oligosaccharides, galactomannans and galactolipids.</text>
        <dbReference type="EC" id="3.2.1.22"/>
    </reaction>
</comment>
<dbReference type="OrthoDB" id="2108802at2759"/>
<keyword evidence="4" id="KW-0732">Signal</keyword>
<dbReference type="InterPro" id="IPR004352">
    <property type="entry name" value="GH114_TIM-barrel"/>
</dbReference>
<dbReference type="Proteomes" id="UP000799444">
    <property type="component" value="Unassembled WGS sequence"/>
</dbReference>
<dbReference type="EMBL" id="ML996097">
    <property type="protein sequence ID" value="KAF2741311.1"/>
    <property type="molecule type" value="Genomic_DNA"/>
</dbReference>
<accession>A0A9P4RCV6</accession>
<gene>
    <name evidence="6" type="ORF">EJ04DRAFT_571424</name>
</gene>
<feature type="chain" id="PRO_5040327448" description="alpha-galactosidase" evidence="4">
    <location>
        <begin position="18"/>
        <end position="384"/>
    </location>
</feature>
<name>A0A9P4RCV6_9PLEO</name>
<feature type="signal peptide" evidence="4">
    <location>
        <begin position="1"/>
        <end position="17"/>
    </location>
</feature>
<evidence type="ECO:0000256" key="3">
    <source>
        <dbReference type="SAM" id="MobiDB-lite"/>
    </source>
</evidence>
<sequence>MFFTALAIIGGAGLATAHPFVARDVAAFPAGTSWDILLSKGDAIGNIKQKVVAEHFAVIDIDLFDTDKASVQEMKSSKQVICYFSAGSKEGWRPDAGDFKQGDTGKGLDGWPDEVWVNVKSQNVRNIMSKRIKLAADNGCTAIDPDNVDGFDGSQDGFGYGKSAYVDYVKFLAQQAKDNGLAMGLKNAVDLIPDVVNDVQFAVNEQCHQYSGECALYKPFTDANKAVFNIEYGGNHCDNPSGVKLSTLIKPEDQGLNTLGGACAGQNPGTPSNGNSPAPSKTTATPVQTSRAAVSQPPSNQAPQPTPTNTGEEQGEPEEGEPEEGEPEENEPPAPQPTKTHQWGGFATSKPKPRPWGYHNRPHWGGYHSSQAGHHNNNDDDDDE</sequence>
<comment type="caution">
    <text evidence="6">The sequence shown here is derived from an EMBL/GenBank/DDBJ whole genome shotgun (WGS) entry which is preliminary data.</text>
</comment>
<proteinExistence type="predicted"/>
<feature type="compositionally biased region" description="Polar residues" evidence="3">
    <location>
        <begin position="267"/>
        <end position="303"/>
    </location>
</feature>
<evidence type="ECO:0000256" key="4">
    <source>
        <dbReference type="SAM" id="SignalP"/>
    </source>
</evidence>
<evidence type="ECO:0000259" key="5">
    <source>
        <dbReference type="Pfam" id="PF03537"/>
    </source>
</evidence>
<dbReference type="SUPFAM" id="SSF51445">
    <property type="entry name" value="(Trans)glycosidases"/>
    <property type="match status" value="1"/>
</dbReference>
<feature type="region of interest" description="Disordered" evidence="3">
    <location>
        <begin position="257"/>
        <end position="384"/>
    </location>
</feature>
<dbReference type="PANTHER" id="PTHR35273:SF2">
    <property type="entry name" value="ALPHA-GALACTOSIDASE"/>
    <property type="match status" value="1"/>
</dbReference>
<evidence type="ECO:0000313" key="7">
    <source>
        <dbReference type="Proteomes" id="UP000799444"/>
    </source>
</evidence>
<dbReference type="AlphaFoldDB" id="A0A9P4RCV6"/>
<dbReference type="InterPro" id="IPR013785">
    <property type="entry name" value="Aldolase_TIM"/>
</dbReference>
<dbReference type="InterPro" id="IPR017853">
    <property type="entry name" value="GH"/>
</dbReference>
<feature type="compositionally biased region" description="Acidic residues" evidence="3">
    <location>
        <begin position="313"/>
        <end position="331"/>
    </location>
</feature>
<organism evidence="6 7">
    <name type="scientific">Polyplosphaeria fusca</name>
    <dbReference type="NCBI Taxonomy" id="682080"/>
    <lineage>
        <taxon>Eukaryota</taxon>
        <taxon>Fungi</taxon>
        <taxon>Dikarya</taxon>
        <taxon>Ascomycota</taxon>
        <taxon>Pezizomycotina</taxon>
        <taxon>Dothideomycetes</taxon>
        <taxon>Pleosporomycetidae</taxon>
        <taxon>Pleosporales</taxon>
        <taxon>Tetraplosphaeriaceae</taxon>
        <taxon>Polyplosphaeria</taxon>
    </lineage>
</organism>
<evidence type="ECO:0000256" key="2">
    <source>
        <dbReference type="ARBA" id="ARBA00012755"/>
    </source>
</evidence>
<dbReference type="EC" id="3.2.1.22" evidence="2"/>
<evidence type="ECO:0000256" key="1">
    <source>
        <dbReference type="ARBA" id="ARBA00001255"/>
    </source>
</evidence>
<dbReference type="Pfam" id="PF03537">
    <property type="entry name" value="Glyco_hydro_114"/>
    <property type="match status" value="1"/>
</dbReference>